<evidence type="ECO:0000256" key="2">
    <source>
        <dbReference type="ARBA" id="ARBA00023125"/>
    </source>
</evidence>
<dbReference type="KEGG" id="ppsc:EHS13_27240"/>
<dbReference type="GO" id="GO:0003700">
    <property type="term" value="F:DNA-binding transcription factor activity"/>
    <property type="evidence" value="ECO:0007669"/>
    <property type="project" value="TreeGrafter"/>
</dbReference>
<dbReference type="Pfam" id="PF00356">
    <property type="entry name" value="LacI"/>
    <property type="match status" value="1"/>
</dbReference>
<keyword evidence="2" id="KW-0238">DNA-binding</keyword>
<evidence type="ECO:0000256" key="3">
    <source>
        <dbReference type="ARBA" id="ARBA00023163"/>
    </source>
</evidence>
<dbReference type="SUPFAM" id="SSF53822">
    <property type="entry name" value="Periplasmic binding protein-like I"/>
    <property type="match status" value="1"/>
</dbReference>
<evidence type="ECO:0000313" key="6">
    <source>
        <dbReference type="Proteomes" id="UP000426246"/>
    </source>
</evidence>
<feature type="domain" description="HTH lacI-type" evidence="4">
    <location>
        <begin position="4"/>
        <end position="57"/>
    </location>
</feature>
<dbReference type="Pfam" id="PF13377">
    <property type="entry name" value="Peripla_BP_3"/>
    <property type="match status" value="1"/>
</dbReference>
<reference evidence="6" key="1">
    <citation type="submission" date="2018-11" db="EMBL/GenBank/DDBJ databases">
        <title>Complete genome sequence of Paenibacillus sp. ML311-T8.</title>
        <authorList>
            <person name="Nam Y.-D."/>
            <person name="Kang J."/>
            <person name="Chung W.-H."/>
            <person name="Park Y.S."/>
        </authorList>
    </citation>
    <scope>NUCLEOTIDE SEQUENCE [LARGE SCALE GENOMIC DNA]</scope>
    <source>
        <strain evidence="6">ML311-T8</strain>
    </source>
</reference>
<dbReference type="InterPro" id="IPR028082">
    <property type="entry name" value="Peripla_BP_I"/>
</dbReference>
<accession>A0A6B8RRY5</accession>
<organism evidence="5 6">
    <name type="scientific">Paenibacillus psychroresistens</name>
    <dbReference type="NCBI Taxonomy" id="1778678"/>
    <lineage>
        <taxon>Bacteria</taxon>
        <taxon>Bacillati</taxon>
        <taxon>Bacillota</taxon>
        <taxon>Bacilli</taxon>
        <taxon>Bacillales</taxon>
        <taxon>Paenibacillaceae</taxon>
        <taxon>Paenibacillus</taxon>
    </lineage>
</organism>
<proteinExistence type="predicted"/>
<evidence type="ECO:0000259" key="4">
    <source>
        <dbReference type="PROSITE" id="PS50932"/>
    </source>
</evidence>
<name>A0A6B8RRY5_9BACL</name>
<dbReference type="InterPro" id="IPR046335">
    <property type="entry name" value="LacI/GalR-like_sensor"/>
</dbReference>
<dbReference type="Gene3D" id="3.40.50.2300">
    <property type="match status" value="2"/>
</dbReference>
<evidence type="ECO:0000256" key="1">
    <source>
        <dbReference type="ARBA" id="ARBA00023015"/>
    </source>
</evidence>
<keyword evidence="1" id="KW-0805">Transcription regulation</keyword>
<dbReference type="CDD" id="cd01392">
    <property type="entry name" value="HTH_LacI"/>
    <property type="match status" value="1"/>
</dbReference>
<protein>
    <submittedName>
        <fullName evidence="5">LacI family transcriptional regulator</fullName>
    </submittedName>
</protein>
<evidence type="ECO:0000313" key="5">
    <source>
        <dbReference type="EMBL" id="QGQ98315.1"/>
    </source>
</evidence>
<keyword evidence="6" id="KW-1185">Reference proteome</keyword>
<dbReference type="RefSeq" id="WP_155703418.1">
    <property type="nucleotide sequence ID" value="NZ_CP034235.1"/>
</dbReference>
<dbReference type="EMBL" id="CP034235">
    <property type="protein sequence ID" value="QGQ98315.1"/>
    <property type="molecule type" value="Genomic_DNA"/>
</dbReference>
<sequence length="334" mass="37403">MSTLNIYDIAEKAGVSIATVSRVINNQGTVSAKTREKVAGIIQNYNYTPKLASSLNKSKEIVFFTSPQSLLFENSIISGIGEVAFSNKLSIRLCALKDIPRKHSDLQDFISERGIGAAIFTLLPYSEEHYYDLSQLVPSVLLFNRIDSFPVNFIRGDHYKGGYLAIQHLVQMNHRHIGIIDEVNASADHQERLKGVHDALKEFNISTFKEHHLINVAHLTEMDICSQIDHLLEQNPQITALFVANDNFIPGLYRHFRSKEVRIPEDISIIGADDLPGSIDLYPPLTTIRQPVKLMSSKAAQYLIDILTGHHDAAATLQETFDVQLVVRGSTRKI</sequence>
<dbReference type="InterPro" id="IPR010982">
    <property type="entry name" value="Lambda_DNA-bd_dom_sf"/>
</dbReference>
<dbReference type="PROSITE" id="PS50932">
    <property type="entry name" value="HTH_LACI_2"/>
    <property type="match status" value="1"/>
</dbReference>
<dbReference type="Proteomes" id="UP000426246">
    <property type="component" value="Chromosome"/>
</dbReference>
<dbReference type="InterPro" id="IPR000843">
    <property type="entry name" value="HTH_LacI"/>
</dbReference>
<dbReference type="GO" id="GO:0000976">
    <property type="term" value="F:transcription cis-regulatory region binding"/>
    <property type="evidence" value="ECO:0007669"/>
    <property type="project" value="TreeGrafter"/>
</dbReference>
<dbReference type="AlphaFoldDB" id="A0A6B8RRY5"/>
<dbReference type="PANTHER" id="PTHR30146:SF109">
    <property type="entry name" value="HTH-TYPE TRANSCRIPTIONAL REGULATOR GALS"/>
    <property type="match status" value="1"/>
</dbReference>
<keyword evidence="3" id="KW-0804">Transcription</keyword>
<dbReference type="CDD" id="cd06267">
    <property type="entry name" value="PBP1_LacI_sugar_binding-like"/>
    <property type="match status" value="1"/>
</dbReference>
<dbReference type="PANTHER" id="PTHR30146">
    <property type="entry name" value="LACI-RELATED TRANSCRIPTIONAL REPRESSOR"/>
    <property type="match status" value="1"/>
</dbReference>
<dbReference type="SMART" id="SM00354">
    <property type="entry name" value="HTH_LACI"/>
    <property type="match status" value="1"/>
</dbReference>
<gene>
    <name evidence="5" type="ORF">EHS13_27240</name>
</gene>
<dbReference type="PROSITE" id="PS00356">
    <property type="entry name" value="HTH_LACI_1"/>
    <property type="match status" value="1"/>
</dbReference>
<dbReference type="PRINTS" id="PR00036">
    <property type="entry name" value="HTHLACI"/>
</dbReference>
<dbReference type="Gene3D" id="1.10.260.40">
    <property type="entry name" value="lambda repressor-like DNA-binding domains"/>
    <property type="match status" value="1"/>
</dbReference>
<dbReference type="SUPFAM" id="SSF47413">
    <property type="entry name" value="lambda repressor-like DNA-binding domains"/>
    <property type="match status" value="1"/>
</dbReference>